<name>A0A944D4S8_DENI1</name>
<comment type="caution">
    <text evidence="8">The sequence shown here is derived from an EMBL/GenBank/DDBJ whole genome shotgun (WGS) entry which is preliminary data.</text>
</comment>
<organism evidence="8 9">
    <name type="scientific">Denitromonas iodatirespirans</name>
    <dbReference type="NCBI Taxonomy" id="2795389"/>
    <lineage>
        <taxon>Bacteria</taxon>
        <taxon>Pseudomonadati</taxon>
        <taxon>Pseudomonadota</taxon>
        <taxon>Betaproteobacteria</taxon>
        <taxon>Rhodocyclales</taxon>
        <taxon>Zoogloeaceae</taxon>
        <taxon>Denitromonas</taxon>
    </lineage>
</organism>
<proteinExistence type="predicted"/>
<dbReference type="InterPro" id="IPR013656">
    <property type="entry name" value="PAS_4"/>
</dbReference>
<dbReference type="SUPFAM" id="SSF55785">
    <property type="entry name" value="PYP-like sensor domain (PAS domain)"/>
    <property type="match status" value="5"/>
</dbReference>
<dbReference type="RefSeq" id="WP_214359760.1">
    <property type="nucleotide sequence ID" value="NZ_JAEKFT010000002.1"/>
</dbReference>
<evidence type="ECO:0000256" key="2">
    <source>
        <dbReference type="ARBA" id="ARBA00012438"/>
    </source>
</evidence>
<dbReference type="SMART" id="SM00387">
    <property type="entry name" value="HATPase_c"/>
    <property type="match status" value="1"/>
</dbReference>
<comment type="catalytic activity">
    <reaction evidence="1">
        <text>ATP + protein L-histidine = ADP + protein N-phospho-L-histidine.</text>
        <dbReference type="EC" id="2.7.13.3"/>
    </reaction>
</comment>
<dbReference type="Gene3D" id="2.10.70.100">
    <property type="match status" value="1"/>
</dbReference>
<dbReference type="SMART" id="SM00091">
    <property type="entry name" value="PAS"/>
    <property type="match status" value="3"/>
</dbReference>
<dbReference type="PROSITE" id="PS50109">
    <property type="entry name" value="HIS_KIN"/>
    <property type="match status" value="1"/>
</dbReference>
<feature type="domain" description="PAC" evidence="7">
    <location>
        <begin position="492"/>
        <end position="551"/>
    </location>
</feature>
<dbReference type="Pfam" id="PF08448">
    <property type="entry name" value="PAS_4"/>
    <property type="match status" value="3"/>
</dbReference>
<dbReference type="PRINTS" id="PR00344">
    <property type="entry name" value="BCTRLSENSOR"/>
</dbReference>
<dbReference type="Pfam" id="PF13426">
    <property type="entry name" value="PAS_9"/>
    <property type="match status" value="1"/>
</dbReference>
<dbReference type="Gene3D" id="3.30.450.20">
    <property type="entry name" value="PAS domain"/>
    <property type="match status" value="5"/>
</dbReference>
<evidence type="ECO:0000256" key="3">
    <source>
        <dbReference type="ARBA" id="ARBA00022553"/>
    </source>
</evidence>
<dbReference type="InterPro" id="IPR003661">
    <property type="entry name" value="HisK_dim/P_dom"/>
</dbReference>
<dbReference type="InterPro" id="IPR000700">
    <property type="entry name" value="PAS-assoc_C"/>
</dbReference>
<dbReference type="Gene3D" id="3.30.565.10">
    <property type="entry name" value="Histidine kinase-like ATPase, C-terminal domain"/>
    <property type="match status" value="1"/>
</dbReference>
<feature type="domain" description="PAC" evidence="7">
    <location>
        <begin position="366"/>
        <end position="422"/>
    </location>
</feature>
<dbReference type="Gene3D" id="1.10.287.130">
    <property type="match status" value="1"/>
</dbReference>
<dbReference type="SUPFAM" id="SSF47384">
    <property type="entry name" value="Homodimeric domain of signal transducing histidine kinase"/>
    <property type="match status" value="1"/>
</dbReference>
<feature type="domain" description="PAC" evidence="7">
    <location>
        <begin position="102"/>
        <end position="154"/>
    </location>
</feature>
<dbReference type="Proteomes" id="UP000694660">
    <property type="component" value="Unassembled WGS sequence"/>
</dbReference>
<dbReference type="InterPro" id="IPR035965">
    <property type="entry name" value="PAS-like_dom_sf"/>
</dbReference>
<dbReference type="Pfam" id="PF02518">
    <property type="entry name" value="HATPase_c"/>
    <property type="match status" value="1"/>
</dbReference>
<dbReference type="GO" id="GO:0005524">
    <property type="term" value="F:ATP binding"/>
    <property type="evidence" value="ECO:0007669"/>
    <property type="project" value="UniProtKB-KW"/>
</dbReference>
<dbReference type="CDD" id="cd00130">
    <property type="entry name" value="PAS"/>
    <property type="match status" value="4"/>
</dbReference>
<dbReference type="NCBIfam" id="TIGR00229">
    <property type="entry name" value="sensory_box"/>
    <property type="match status" value="3"/>
</dbReference>
<feature type="domain" description="PAS" evidence="6">
    <location>
        <begin position="423"/>
        <end position="467"/>
    </location>
</feature>
<feature type="domain" description="PAS" evidence="6">
    <location>
        <begin position="155"/>
        <end position="215"/>
    </location>
</feature>
<dbReference type="InterPro" id="IPR001610">
    <property type="entry name" value="PAC"/>
</dbReference>
<evidence type="ECO:0000256" key="1">
    <source>
        <dbReference type="ARBA" id="ARBA00000085"/>
    </source>
</evidence>
<evidence type="ECO:0000256" key="4">
    <source>
        <dbReference type="SAM" id="Coils"/>
    </source>
</evidence>
<evidence type="ECO:0000313" key="9">
    <source>
        <dbReference type="Proteomes" id="UP000694660"/>
    </source>
</evidence>
<evidence type="ECO:0000259" key="6">
    <source>
        <dbReference type="PROSITE" id="PS50112"/>
    </source>
</evidence>
<sequence>MLWLAGVSVVALLALAGTAWRARALRAALDRQATLARFASDWVWEQDAQFRFTHFEGHMLERHHLVFDALYGKCRWELPDLEVSPEAMAAHRACCERHEPFYGFEYGVPVPGRGQRWIVVSGYPLFDAAGRFTGYRGLSRDDTQRHAAEVALKASEQRLAAILAGSPVPVFAIDLDGRVVAWNRGCELVLGHSADEMIGSTAPGRVFYGEERPVLAHYVAGLRPMSDLASQYGTAVAAVDTVPGALAAERFFPDLGGQDRWLYFLAAPMHDAEGRVIGAIETLQDVTERRRTERLVEAQRIELEEAQRIAHIGSWHWAAGAGGVEVSAEMARFVGGSRPSWRGWLRRVRAKDRPRLIRALRAALHDDAALELLCEVRGPGGGWRELHLLGRVERNAAGQPTGLIGTAQDVTERRRAERALSESEQKFQAIFNQTFQFIGLLSPEGLLLEANQTALDFAGIRAEEVIGLPFVDTPWWKGVAGSRERLTEAIARAAEGRFVRFETEHPAADGRVHYVDFSIKPVFDDAGKVSLLIPEGRDITAIKETQAELAAGREMFATIFDQNPVVLALLDLADGKILRVNAAWERELLYTAARSVGHDTLELGLWFDVSERQRFLTVMHTAGRVEAFEARLRRGDGSPATFEISSRVVVLDERRLLLSSLVDVTERQRIQGEIRALNTHLEERVRQRTEELQLAKDRLEQAMGQLVQSEKMASLGAVVAGVAHELNTPLGNALTVASALQDQVRECQRAAAGGALTQRRFDEFMGTCDTAADLLQRNIDRAARQINTFKQVAVDQTSERRRSFDLREIVDEALSTFQPKLARLPQALTVDIPEGIVMDSYPGPLEQVLANFVANALTHAFAEDATDGRMALVASVEAPETVQLVFTDDGCGMGPEVAAHVFDPFFTTRLGQGGSGLGLYIAYNFVTGVLGGQITLDTAPGEGARFTLYLPRVAPERQEAVRIPPNLLDAGTDTL</sequence>
<keyword evidence="3" id="KW-0597">Phosphoprotein</keyword>
<evidence type="ECO:0000259" key="5">
    <source>
        <dbReference type="PROSITE" id="PS50109"/>
    </source>
</evidence>
<keyword evidence="9" id="KW-1185">Reference proteome</keyword>
<feature type="coiled-coil region" evidence="4">
    <location>
        <begin position="678"/>
        <end position="712"/>
    </location>
</feature>
<reference evidence="9" key="1">
    <citation type="journal article" date="2022" name="ISME J.">
        <title>Genetic and phylogenetic analysis of dissimilatory iodate-reducing bacteria identifies potential niches across the world's oceans.</title>
        <authorList>
            <person name="Reyes-Umana V."/>
            <person name="Henning Z."/>
            <person name="Lee K."/>
            <person name="Barnum T.P."/>
            <person name="Coates J.D."/>
        </authorList>
    </citation>
    <scope>NUCLEOTIDE SEQUENCE [LARGE SCALE GENOMIC DNA]</scope>
    <source>
        <strain evidence="9">IR12</strain>
    </source>
</reference>
<feature type="domain" description="Histidine kinase" evidence="5">
    <location>
        <begin position="721"/>
        <end position="954"/>
    </location>
</feature>
<dbReference type="EMBL" id="JAEKFT010000002">
    <property type="protein sequence ID" value="MBT0960000.1"/>
    <property type="molecule type" value="Genomic_DNA"/>
</dbReference>
<gene>
    <name evidence="8" type="ORF">I8J34_02330</name>
</gene>
<dbReference type="InterPro" id="IPR004358">
    <property type="entry name" value="Sig_transdc_His_kin-like_C"/>
</dbReference>
<dbReference type="PANTHER" id="PTHR43065">
    <property type="entry name" value="SENSOR HISTIDINE KINASE"/>
    <property type="match status" value="1"/>
</dbReference>
<dbReference type="SUPFAM" id="SSF55874">
    <property type="entry name" value="ATPase domain of HSP90 chaperone/DNA topoisomerase II/histidine kinase"/>
    <property type="match status" value="1"/>
</dbReference>
<evidence type="ECO:0000313" key="8">
    <source>
        <dbReference type="EMBL" id="MBT0960000.1"/>
    </source>
</evidence>
<accession>A0A944D4S8</accession>
<dbReference type="CDD" id="cd00082">
    <property type="entry name" value="HisKA"/>
    <property type="match status" value="1"/>
</dbReference>
<dbReference type="PANTHER" id="PTHR43065:SF47">
    <property type="match status" value="1"/>
</dbReference>
<keyword evidence="4" id="KW-0175">Coiled coil</keyword>
<protein>
    <recommendedName>
        <fullName evidence="2">histidine kinase</fullName>
        <ecNumber evidence="2">2.7.13.3</ecNumber>
    </recommendedName>
</protein>
<feature type="domain" description="PAC" evidence="7">
    <location>
        <begin position="246"/>
        <end position="298"/>
    </location>
</feature>
<dbReference type="AlphaFoldDB" id="A0A944D4S8"/>
<dbReference type="GO" id="GO:0000155">
    <property type="term" value="F:phosphorelay sensor kinase activity"/>
    <property type="evidence" value="ECO:0007669"/>
    <property type="project" value="InterPro"/>
</dbReference>
<evidence type="ECO:0000259" key="7">
    <source>
        <dbReference type="PROSITE" id="PS50113"/>
    </source>
</evidence>
<dbReference type="PROSITE" id="PS50113">
    <property type="entry name" value="PAC"/>
    <property type="match status" value="4"/>
</dbReference>
<dbReference type="InterPro" id="IPR036890">
    <property type="entry name" value="HATPase_C_sf"/>
</dbReference>
<dbReference type="InterPro" id="IPR003594">
    <property type="entry name" value="HATPase_dom"/>
</dbReference>
<dbReference type="InterPro" id="IPR000014">
    <property type="entry name" value="PAS"/>
</dbReference>
<dbReference type="InterPro" id="IPR005467">
    <property type="entry name" value="His_kinase_dom"/>
</dbReference>
<dbReference type="EC" id="2.7.13.3" evidence="2"/>
<dbReference type="SMART" id="SM00086">
    <property type="entry name" value="PAC"/>
    <property type="match status" value="5"/>
</dbReference>
<dbReference type="PROSITE" id="PS50112">
    <property type="entry name" value="PAS"/>
    <property type="match status" value="2"/>
</dbReference>
<dbReference type="InterPro" id="IPR036097">
    <property type="entry name" value="HisK_dim/P_sf"/>
</dbReference>